<sequence>MAALNIGLVSIMDLLVNLVAVKYFNFSAVELGLLNALWTIVFIPVVRIMDRLADAGRVRLLWYIGSSSMALLQALMYFSMIFHSKQLIYVTYMIHTLVFVSTRLAVNTYIFETRDSGSWNKASIMVSRLRLLSESVIILSLALVGFSTIVTSGYIYLAVLFTLLHFSGLLVIHEPRLKIERVLYRLESMLGMIFIPVRGLLTLSYLEINGSIPLSTRIYASALVPSGLILLALVGFRLSNEYLWTPLPYYLTRVLELGINDVLMVYGLGRLIAFSLYIAVRSNLVFKKGSFAICILVRLLVLMILINVRNGVLIGFLLGLIYLVNDIIDSNLFLAFAKNRGGYGVGLYSLIGETISLVGSASSGYIYAVGGPSLIAVLTTVLSMLVIPVVLKSRSE</sequence>
<evidence type="ECO:0000313" key="3">
    <source>
        <dbReference type="Proteomes" id="UP000006175"/>
    </source>
</evidence>
<dbReference type="Proteomes" id="UP000006175">
    <property type="component" value="Chromosome"/>
</dbReference>
<reference evidence="2 3" key="1">
    <citation type="journal article" date="2012" name="J. Bacteriol.">
        <title>Complete Genome Sequence of Desulfurococcus fermentans, a Hyperthermophilic Cellulolytic Crenarchaeon Isolated from a Freshwater Hot Spring in Kamchatka, Russia.</title>
        <authorList>
            <person name="Susanti D."/>
            <person name="Johnson E.F."/>
            <person name="Rodriguez J.R."/>
            <person name="Anderson I."/>
            <person name="Perevalova A.A."/>
            <person name="Kyrpides N."/>
            <person name="Lucas S."/>
            <person name="Han J."/>
            <person name="Lapidus A."/>
            <person name="Cheng J.F."/>
            <person name="Goodwin L."/>
            <person name="Pitluck S."/>
            <person name="Mavrommatis K."/>
            <person name="Peters L."/>
            <person name="Land M.L."/>
            <person name="Hauser L."/>
            <person name="Gopalan V."/>
            <person name="Chan P.P."/>
            <person name="Lowe T.M."/>
            <person name="Atomi H."/>
            <person name="Bonch-Osmolovskaya E.A."/>
            <person name="Woyke T."/>
            <person name="Mukhopadhyay B."/>
        </authorList>
    </citation>
    <scope>NUCLEOTIDE SEQUENCE [LARGE SCALE GENOMIC DNA]</scope>
    <source>
        <strain evidence="2 3">DSM 16532</strain>
    </source>
</reference>
<dbReference type="eggNOG" id="arCOG10276">
    <property type="taxonomic scope" value="Archaea"/>
</dbReference>
<feature type="transmembrane region" description="Helical" evidence="1">
    <location>
        <begin position="155"/>
        <end position="172"/>
    </location>
</feature>
<feature type="transmembrane region" description="Helical" evidence="1">
    <location>
        <begin position="374"/>
        <end position="391"/>
    </location>
</feature>
<keyword evidence="3" id="KW-1185">Reference proteome</keyword>
<dbReference type="HOGENOM" id="CLU_688153_0_0_2"/>
<keyword evidence="1" id="KW-0472">Membrane</keyword>
<feature type="transmembrane region" description="Helical" evidence="1">
    <location>
        <begin position="60"/>
        <end position="82"/>
    </location>
</feature>
<feature type="transmembrane region" description="Helical" evidence="1">
    <location>
        <begin position="184"/>
        <end position="206"/>
    </location>
</feature>
<dbReference type="KEGG" id="dfd:Desfe_0569"/>
<gene>
    <name evidence="2" type="ORF">Desfe_0569</name>
</gene>
<feature type="transmembrane region" description="Helical" evidence="1">
    <location>
        <begin position="88"/>
        <end position="110"/>
    </location>
</feature>
<dbReference type="SUPFAM" id="SSF103473">
    <property type="entry name" value="MFS general substrate transporter"/>
    <property type="match status" value="1"/>
</dbReference>
<feature type="transmembrane region" description="Helical" evidence="1">
    <location>
        <begin position="131"/>
        <end position="149"/>
    </location>
</feature>
<evidence type="ECO:0008006" key="4">
    <source>
        <dbReference type="Google" id="ProtNLM"/>
    </source>
</evidence>
<feature type="transmembrane region" description="Helical" evidence="1">
    <location>
        <begin position="218"/>
        <end position="236"/>
    </location>
</feature>
<evidence type="ECO:0000313" key="2">
    <source>
        <dbReference type="EMBL" id="AFL66470.1"/>
    </source>
</evidence>
<proteinExistence type="predicted"/>
<protein>
    <recommendedName>
        <fullName evidence="4">Major facilitator superfamily MFS_1</fullName>
    </recommendedName>
</protein>
<dbReference type="InterPro" id="IPR036259">
    <property type="entry name" value="MFS_trans_sf"/>
</dbReference>
<evidence type="ECO:0000256" key="1">
    <source>
        <dbReference type="SAM" id="Phobius"/>
    </source>
</evidence>
<organism evidence="2 3">
    <name type="scientific">Desulfurococcus amylolyticus DSM 16532</name>
    <dbReference type="NCBI Taxonomy" id="768672"/>
    <lineage>
        <taxon>Archaea</taxon>
        <taxon>Thermoproteota</taxon>
        <taxon>Thermoprotei</taxon>
        <taxon>Desulfurococcales</taxon>
        <taxon>Desulfurococcaceae</taxon>
        <taxon>Desulfurococcus</taxon>
    </lineage>
</organism>
<accession>I3XR96</accession>
<keyword evidence="1" id="KW-1133">Transmembrane helix</keyword>
<dbReference type="AlphaFoldDB" id="I3XR96"/>
<feature type="transmembrane region" description="Helical" evidence="1">
    <location>
        <begin position="23"/>
        <end position="48"/>
    </location>
</feature>
<dbReference type="EMBL" id="CP003321">
    <property type="protein sequence ID" value="AFL66470.1"/>
    <property type="molecule type" value="Genomic_DNA"/>
</dbReference>
<feature type="transmembrane region" description="Helical" evidence="1">
    <location>
        <begin position="257"/>
        <end position="280"/>
    </location>
</feature>
<name>I3XR96_DESAM</name>
<keyword evidence="1" id="KW-0812">Transmembrane</keyword>